<dbReference type="AlphaFoldDB" id="A0AAF0TUR7"/>
<sequence>MQIPAENLLLGEGSAYEVTTEEWIQQYIIQLSTKLGVDFKGHEEKAKELFLKVGKNKSLNKGTHETVKKKGMKRALIRKIMKEWKADVVCLQETKLSGDITEAVRDIWGNKHPSEKKNCRRINRAMSDLSEFIEDMELEDLDLKGGKYIKQYVLQRITSDHTPIMLQCGECKASKSYFKFENWWLQIEGFKESLMCKLDIQKAYDHLNWNFLLKLMEKMGFAFRWIKWIEHCISTIKFSVLITREPNGFFSS</sequence>
<reference evidence="1" key="1">
    <citation type="submission" date="2023-08" db="EMBL/GenBank/DDBJ databases">
        <title>A de novo genome assembly of Solanum verrucosum Schlechtendal, a Mexican diploid species geographically isolated from the other diploid A-genome species in potato relatives.</title>
        <authorList>
            <person name="Hosaka K."/>
        </authorList>
    </citation>
    <scope>NUCLEOTIDE SEQUENCE</scope>
    <source>
        <tissue evidence="1">Young leaves</tissue>
    </source>
</reference>
<evidence type="ECO:0000313" key="2">
    <source>
        <dbReference type="Proteomes" id="UP001234989"/>
    </source>
</evidence>
<accession>A0AAF0TUR7</accession>
<organism evidence="1 2">
    <name type="scientific">Solanum verrucosum</name>
    <dbReference type="NCBI Taxonomy" id="315347"/>
    <lineage>
        <taxon>Eukaryota</taxon>
        <taxon>Viridiplantae</taxon>
        <taxon>Streptophyta</taxon>
        <taxon>Embryophyta</taxon>
        <taxon>Tracheophyta</taxon>
        <taxon>Spermatophyta</taxon>
        <taxon>Magnoliopsida</taxon>
        <taxon>eudicotyledons</taxon>
        <taxon>Gunneridae</taxon>
        <taxon>Pentapetalae</taxon>
        <taxon>asterids</taxon>
        <taxon>lamiids</taxon>
        <taxon>Solanales</taxon>
        <taxon>Solanaceae</taxon>
        <taxon>Solanoideae</taxon>
        <taxon>Solaneae</taxon>
        <taxon>Solanum</taxon>
    </lineage>
</organism>
<evidence type="ECO:0008006" key="3">
    <source>
        <dbReference type="Google" id="ProtNLM"/>
    </source>
</evidence>
<gene>
    <name evidence="1" type="ORF">MTR67_026394</name>
</gene>
<dbReference type="EMBL" id="CP133617">
    <property type="protein sequence ID" value="WMV33009.1"/>
    <property type="molecule type" value="Genomic_DNA"/>
</dbReference>
<dbReference type="PROSITE" id="PS00726">
    <property type="entry name" value="AP_NUCLEASE_F1_1"/>
    <property type="match status" value="1"/>
</dbReference>
<dbReference type="GO" id="GO:0003677">
    <property type="term" value="F:DNA binding"/>
    <property type="evidence" value="ECO:0007669"/>
    <property type="project" value="InterPro"/>
</dbReference>
<proteinExistence type="predicted"/>
<evidence type="ECO:0000313" key="1">
    <source>
        <dbReference type="EMBL" id="WMV33009.1"/>
    </source>
</evidence>
<dbReference type="GO" id="GO:0004519">
    <property type="term" value="F:endonuclease activity"/>
    <property type="evidence" value="ECO:0007669"/>
    <property type="project" value="InterPro"/>
</dbReference>
<dbReference type="InterPro" id="IPR020847">
    <property type="entry name" value="AP_endonuclease_F1_BS"/>
</dbReference>
<dbReference type="GO" id="GO:0006281">
    <property type="term" value="P:DNA repair"/>
    <property type="evidence" value="ECO:0007669"/>
    <property type="project" value="InterPro"/>
</dbReference>
<name>A0AAF0TUR7_SOLVR</name>
<keyword evidence="2" id="KW-1185">Reference proteome</keyword>
<protein>
    <recommendedName>
        <fullName evidence="3">Reverse transcriptase domain-containing protein</fullName>
    </recommendedName>
</protein>
<dbReference type="Proteomes" id="UP001234989">
    <property type="component" value="Chromosome 6"/>
</dbReference>